<dbReference type="EMBL" id="MU849688">
    <property type="protein sequence ID" value="KAK2631488.1"/>
    <property type="molecule type" value="Genomic_DNA"/>
</dbReference>
<dbReference type="PANTHER" id="PTHR35357">
    <property type="entry name" value="OS02G0537100 PROTEIN"/>
    <property type="match status" value="1"/>
</dbReference>
<organism evidence="6 7">
    <name type="scientific">Eucalyptus grandis</name>
    <name type="common">Flooded gum</name>
    <dbReference type="NCBI Taxonomy" id="71139"/>
    <lineage>
        <taxon>Eukaryota</taxon>
        <taxon>Viridiplantae</taxon>
        <taxon>Streptophyta</taxon>
        <taxon>Embryophyta</taxon>
        <taxon>Tracheophyta</taxon>
        <taxon>Spermatophyta</taxon>
        <taxon>Magnoliopsida</taxon>
        <taxon>eudicotyledons</taxon>
        <taxon>Gunneridae</taxon>
        <taxon>Pentapetalae</taxon>
        <taxon>rosids</taxon>
        <taxon>malvids</taxon>
        <taxon>Myrtales</taxon>
        <taxon>Myrtaceae</taxon>
        <taxon>Myrtoideae</taxon>
        <taxon>Eucalypteae</taxon>
        <taxon>Eucalyptus</taxon>
    </lineage>
</organism>
<dbReference type="AlphaFoldDB" id="A0AAD9WIQ1"/>
<keyword evidence="7" id="KW-1185">Reference proteome</keyword>
<feature type="domain" description="Pectinesterase inhibitor" evidence="5">
    <location>
        <begin position="24"/>
        <end position="166"/>
    </location>
</feature>
<feature type="chain" id="PRO_5042291218" description="Pectinesterase inhibitor domain-containing protein" evidence="4">
    <location>
        <begin position="27"/>
        <end position="172"/>
    </location>
</feature>
<dbReference type="Proteomes" id="UP000030711">
    <property type="component" value="Unassembled WGS sequence"/>
</dbReference>
<feature type="signal peptide" evidence="4">
    <location>
        <begin position="1"/>
        <end position="26"/>
    </location>
</feature>
<dbReference type="SUPFAM" id="SSF101148">
    <property type="entry name" value="Plant invertase/pectin methylesterase inhibitor"/>
    <property type="match status" value="1"/>
</dbReference>
<keyword evidence="2" id="KW-1015">Disulfide bond</keyword>
<protein>
    <recommendedName>
        <fullName evidence="5">Pectinesterase inhibitor domain-containing protein</fullName>
    </recommendedName>
</protein>
<comment type="caution">
    <text evidence="6">The sequence shown here is derived from an EMBL/GenBank/DDBJ whole genome shotgun (WGS) entry which is preliminary data.</text>
</comment>
<evidence type="ECO:0000256" key="1">
    <source>
        <dbReference type="ARBA" id="ARBA00022729"/>
    </source>
</evidence>
<reference evidence="6 7" key="1">
    <citation type="journal article" date="2014" name="Nature">
        <title>The genome of Eucalyptus grandis.</title>
        <authorList>
            <person name="Myburg A.A."/>
            <person name="Grattapaglia D."/>
            <person name="Tuskan G.A."/>
            <person name="Hellsten U."/>
            <person name="Hayes R.D."/>
            <person name="Grimwood J."/>
            <person name="Jenkins J."/>
            <person name="Lindquist E."/>
            <person name="Tice H."/>
            <person name="Bauer D."/>
            <person name="Goodstein D.M."/>
            <person name="Dubchak I."/>
            <person name="Poliakov A."/>
            <person name="Mizrachi E."/>
            <person name="Kullan A.R."/>
            <person name="Hussey S.G."/>
            <person name="Pinard D."/>
            <person name="van der Merwe K."/>
            <person name="Singh P."/>
            <person name="van Jaarsveld I."/>
            <person name="Silva-Junior O.B."/>
            <person name="Togawa R.C."/>
            <person name="Pappas M.R."/>
            <person name="Faria D.A."/>
            <person name="Sansaloni C.P."/>
            <person name="Petroli C.D."/>
            <person name="Yang X."/>
            <person name="Ranjan P."/>
            <person name="Tschaplinski T.J."/>
            <person name="Ye C.Y."/>
            <person name="Li T."/>
            <person name="Sterck L."/>
            <person name="Vanneste K."/>
            <person name="Murat F."/>
            <person name="Soler M."/>
            <person name="Clemente H.S."/>
            <person name="Saidi N."/>
            <person name="Cassan-Wang H."/>
            <person name="Dunand C."/>
            <person name="Hefer C.A."/>
            <person name="Bornberg-Bauer E."/>
            <person name="Kersting A.R."/>
            <person name="Vining K."/>
            <person name="Amarasinghe V."/>
            <person name="Ranik M."/>
            <person name="Naithani S."/>
            <person name="Elser J."/>
            <person name="Boyd A.E."/>
            <person name="Liston A."/>
            <person name="Spatafora J.W."/>
            <person name="Dharmwardhana P."/>
            <person name="Raja R."/>
            <person name="Sullivan C."/>
            <person name="Romanel E."/>
            <person name="Alves-Ferreira M."/>
            <person name="Kulheim C."/>
            <person name="Foley W."/>
            <person name="Carocha V."/>
            <person name="Paiva J."/>
            <person name="Kudrna D."/>
            <person name="Brommonschenkel S.H."/>
            <person name="Pasquali G."/>
            <person name="Byrne M."/>
            <person name="Rigault P."/>
            <person name="Tibbits J."/>
            <person name="Spokevicius A."/>
            <person name="Jones R.C."/>
            <person name="Steane D.A."/>
            <person name="Vaillancourt R.E."/>
            <person name="Potts B.M."/>
            <person name="Joubert F."/>
            <person name="Barry K."/>
            <person name="Pappas G.J."/>
            <person name="Strauss S.H."/>
            <person name="Jaiswal P."/>
            <person name="Grima-Pettenati J."/>
            <person name="Salse J."/>
            <person name="Van de Peer Y."/>
            <person name="Rokhsar D.S."/>
            <person name="Schmutz J."/>
        </authorList>
    </citation>
    <scope>NUCLEOTIDE SEQUENCE [LARGE SCALE GENOMIC DNA]</scope>
    <source>
        <strain evidence="7">cv. BRASUZ1</strain>
        <tissue evidence="6">Leaf extractions</tissue>
    </source>
</reference>
<dbReference type="SMART" id="SM00856">
    <property type="entry name" value="PMEI"/>
    <property type="match status" value="1"/>
</dbReference>
<evidence type="ECO:0000259" key="5">
    <source>
        <dbReference type="SMART" id="SM00856"/>
    </source>
</evidence>
<dbReference type="InterPro" id="IPR035513">
    <property type="entry name" value="Invertase/methylesterase_inhib"/>
</dbReference>
<dbReference type="GO" id="GO:0004857">
    <property type="term" value="F:enzyme inhibitor activity"/>
    <property type="evidence" value="ECO:0007669"/>
    <property type="project" value="InterPro"/>
</dbReference>
<dbReference type="Gene3D" id="1.20.140.40">
    <property type="entry name" value="Invertase/pectin methylesterase inhibitor family protein"/>
    <property type="match status" value="1"/>
</dbReference>
<evidence type="ECO:0000313" key="7">
    <source>
        <dbReference type="Proteomes" id="UP000030711"/>
    </source>
</evidence>
<evidence type="ECO:0000256" key="4">
    <source>
        <dbReference type="SAM" id="SignalP"/>
    </source>
</evidence>
<evidence type="ECO:0000256" key="3">
    <source>
        <dbReference type="ARBA" id="ARBA00038471"/>
    </source>
</evidence>
<dbReference type="InterPro" id="IPR006501">
    <property type="entry name" value="Pectinesterase_inhib_dom"/>
</dbReference>
<keyword evidence="1 4" id="KW-0732">Signal</keyword>
<evidence type="ECO:0000313" key="6">
    <source>
        <dbReference type="EMBL" id="KAK2631488.1"/>
    </source>
</evidence>
<sequence>MKTPMLFTLVSFAQLLLITILPLASADLIDDTCKKMPDVDSCIAILRSDPRSSTADTPTLGLISVDTADSNAEVTLDEIKDLLGKSPDSKTKQALTSCEASYGNIRSSLVPPSRESFTKGDYKFAVQYMNDAANAAAVCEAGFGGPKSPIYDANMFERNAGLLASAIASSLL</sequence>
<dbReference type="CDD" id="cd15796">
    <property type="entry name" value="CIF_like"/>
    <property type="match status" value="1"/>
</dbReference>
<comment type="similarity">
    <text evidence="3">Belongs to the PMEI family.</text>
</comment>
<dbReference type="KEGG" id="egr:104431147"/>
<dbReference type="InterPro" id="IPR034087">
    <property type="entry name" value="C/VIF1"/>
</dbReference>
<proteinExistence type="inferred from homology"/>
<gene>
    <name evidence="6" type="ORF">EUGRSUZ_L02838</name>
</gene>
<dbReference type="PANTHER" id="PTHR35357:SF8">
    <property type="entry name" value="OS01G0111000 PROTEIN"/>
    <property type="match status" value="1"/>
</dbReference>
<dbReference type="Pfam" id="PF04043">
    <property type="entry name" value="PMEI"/>
    <property type="match status" value="1"/>
</dbReference>
<dbReference type="NCBIfam" id="TIGR01614">
    <property type="entry name" value="PME_inhib"/>
    <property type="match status" value="1"/>
</dbReference>
<evidence type="ECO:0000256" key="2">
    <source>
        <dbReference type="ARBA" id="ARBA00023157"/>
    </source>
</evidence>
<accession>A0AAD9WIQ1</accession>
<name>A0AAD9WIQ1_EUCGR</name>